<gene>
    <name evidence="2" type="ORF">CAEBREN_10971</name>
</gene>
<reference evidence="3" key="1">
    <citation type="submission" date="2011-07" db="EMBL/GenBank/DDBJ databases">
        <authorList>
            <consortium name="Caenorhabditis brenneri Sequencing and Analysis Consortium"/>
            <person name="Wilson R.K."/>
        </authorList>
    </citation>
    <scope>NUCLEOTIDE SEQUENCE [LARGE SCALE GENOMIC DNA]</scope>
    <source>
        <strain evidence="3">PB2801</strain>
    </source>
</reference>
<sequence>MNSLLLLFLCVAILAVKAVPIREQISGEDTGTPSVQGEFEFYNDHRVFDAESDQKDLLHFTDLQVLPMMKKSIAIGRAGFRPGKRAVIDISDF</sequence>
<name>G0M777_CAEBE</name>
<dbReference type="OrthoDB" id="5802470at2759"/>
<proteinExistence type="predicted"/>
<dbReference type="FunCoup" id="G0M777">
    <property type="interactions" value="142"/>
</dbReference>
<dbReference type="STRING" id="135651.G0M777"/>
<dbReference type="Proteomes" id="UP000008068">
    <property type="component" value="Unassembled WGS sequence"/>
</dbReference>
<dbReference type="EMBL" id="GL379786">
    <property type="protein sequence ID" value="EGT30310.1"/>
    <property type="molecule type" value="Genomic_DNA"/>
</dbReference>
<feature type="signal peptide" evidence="1">
    <location>
        <begin position="1"/>
        <end position="18"/>
    </location>
</feature>
<dbReference type="HOGENOM" id="CLU_179522_0_0_1"/>
<dbReference type="OMA" id="FYNDHRV"/>
<dbReference type="InParanoid" id="G0M777"/>
<keyword evidence="1" id="KW-0732">Signal</keyword>
<evidence type="ECO:0000313" key="3">
    <source>
        <dbReference type="Proteomes" id="UP000008068"/>
    </source>
</evidence>
<dbReference type="AlphaFoldDB" id="G0M777"/>
<accession>G0M777</accession>
<keyword evidence="3" id="KW-1185">Reference proteome</keyword>
<feature type="chain" id="PRO_5003403447" evidence="1">
    <location>
        <begin position="19"/>
        <end position="93"/>
    </location>
</feature>
<evidence type="ECO:0000313" key="2">
    <source>
        <dbReference type="EMBL" id="EGT30310.1"/>
    </source>
</evidence>
<protein>
    <submittedName>
        <fullName evidence="2">Uncharacterized protein</fullName>
    </submittedName>
</protein>
<evidence type="ECO:0000256" key="1">
    <source>
        <dbReference type="SAM" id="SignalP"/>
    </source>
</evidence>
<organism evidence="3">
    <name type="scientific">Caenorhabditis brenneri</name>
    <name type="common">Nematode worm</name>
    <dbReference type="NCBI Taxonomy" id="135651"/>
    <lineage>
        <taxon>Eukaryota</taxon>
        <taxon>Metazoa</taxon>
        <taxon>Ecdysozoa</taxon>
        <taxon>Nematoda</taxon>
        <taxon>Chromadorea</taxon>
        <taxon>Rhabditida</taxon>
        <taxon>Rhabditina</taxon>
        <taxon>Rhabditomorpha</taxon>
        <taxon>Rhabditoidea</taxon>
        <taxon>Rhabditidae</taxon>
        <taxon>Peloderinae</taxon>
        <taxon>Caenorhabditis</taxon>
    </lineage>
</organism>